<reference evidence="3" key="1">
    <citation type="submission" date="2025-08" db="UniProtKB">
        <authorList>
            <consortium name="RefSeq"/>
        </authorList>
    </citation>
    <scope>IDENTIFICATION</scope>
    <source>
        <tissue evidence="3">Gonads</tissue>
    </source>
</reference>
<dbReference type="AlphaFoldDB" id="A0A1S3K052"/>
<gene>
    <name evidence="3" type="primary">LOC106177497</name>
</gene>
<dbReference type="OrthoDB" id="5988260at2759"/>
<keyword evidence="2" id="KW-1185">Reference proteome</keyword>
<evidence type="ECO:0000313" key="3">
    <source>
        <dbReference type="RefSeq" id="XP_013415739.1"/>
    </source>
</evidence>
<dbReference type="RefSeq" id="XP_013415739.1">
    <property type="nucleotide sequence ID" value="XM_013560285.1"/>
</dbReference>
<dbReference type="KEGG" id="lak:106177497"/>
<feature type="compositionally biased region" description="Polar residues" evidence="1">
    <location>
        <begin position="16"/>
        <end position="33"/>
    </location>
</feature>
<feature type="region of interest" description="Disordered" evidence="1">
    <location>
        <begin position="1"/>
        <end position="58"/>
    </location>
</feature>
<feature type="compositionally biased region" description="Basic and acidic residues" evidence="1">
    <location>
        <begin position="266"/>
        <end position="286"/>
    </location>
</feature>
<dbReference type="GeneID" id="106177497"/>
<dbReference type="Proteomes" id="UP000085678">
    <property type="component" value="Unplaced"/>
</dbReference>
<organism evidence="2 3">
    <name type="scientific">Lingula anatina</name>
    <name type="common">Brachiopod</name>
    <name type="synonym">Lingula unguis</name>
    <dbReference type="NCBI Taxonomy" id="7574"/>
    <lineage>
        <taxon>Eukaryota</taxon>
        <taxon>Metazoa</taxon>
        <taxon>Spiralia</taxon>
        <taxon>Lophotrochozoa</taxon>
        <taxon>Brachiopoda</taxon>
        <taxon>Linguliformea</taxon>
        <taxon>Lingulata</taxon>
        <taxon>Lingulida</taxon>
        <taxon>Linguloidea</taxon>
        <taxon>Lingulidae</taxon>
        <taxon>Lingula</taxon>
    </lineage>
</organism>
<proteinExistence type="predicted"/>
<name>A0A1S3K052_LINAN</name>
<accession>A0A1S3K052</accession>
<dbReference type="InParanoid" id="A0A1S3K052"/>
<evidence type="ECO:0000256" key="1">
    <source>
        <dbReference type="SAM" id="MobiDB-lite"/>
    </source>
</evidence>
<sequence>MDCRGSKGDKKKASDRQYQNPTNPITGEMTHQSGRMEPDHRGSQSHGFNERSPGYVAGTRGYGHRHTSAHYQSHYDEEEVMDHDGDTKHHGGSRRDFMQAQRQQFRSLQASKQMLYDVYEQNMGMIEELEARDSTEMSQNTGGFMPYIRSKISLPTQKHKARTDVTAIIEAEIVCLQTQLMVAPKEVVASATEELIKKTLLWLAHRQDMAAPLAHCDGYAVNVLELLLHGNAEIQRREKGPNAGRLDEDTVNGVMGGFQGAKHKQKLQDEEFRRDEKKQPKLSDIRGGKSLLSGVRRVLAMKPNLEPYLSPFVNTEDLR</sequence>
<feature type="region of interest" description="Disordered" evidence="1">
    <location>
        <begin position="254"/>
        <end position="286"/>
    </location>
</feature>
<protein>
    <submittedName>
        <fullName evidence="3">Uncharacterized protein LOC106177497</fullName>
    </submittedName>
</protein>
<evidence type="ECO:0000313" key="2">
    <source>
        <dbReference type="Proteomes" id="UP000085678"/>
    </source>
</evidence>
<feature type="compositionally biased region" description="Basic and acidic residues" evidence="1">
    <location>
        <begin position="1"/>
        <end position="15"/>
    </location>
</feature>